<keyword evidence="1" id="KW-1185">Reference proteome</keyword>
<dbReference type="AlphaFoldDB" id="A0A6J1QRC7"/>
<sequence length="178" mass="20335">MVPEKFLIFKIIQCDGNLRCSMLTVPSIMLQLMFLVKLYACQFNSSKIKDLIDRLDSDWKKLEGADEQDIMKTYAANARLLSLAYCCKAMEISMTAMVAHDCMLLICIQHICSVFAVAGFRFGILSRIDRNDTINNDVYDQKFAVSVYAHWRALQFAQLLEKTFCVFFAVQIMIVTVG</sequence>
<proteinExistence type="predicted"/>
<dbReference type="OrthoDB" id="7552770at2759"/>
<evidence type="ECO:0000313" key="1">
    <source>
        <dbReference type="Proteomes" id="UP000504618"/>
    </source>
</evidence>
<accession>A0A6J1QRC7</accession>
<reference evidence="2" key="1">
    <citation type="submission" date="2025-08" db="UniProtKB">
        <authorList>
            <consortium name="RefSeq"/>
        </authorList>
    </citation>
    <scope>IDENTIFICATION</scope>
    <source>
        <tissue evidence="2">Whole body</tissue>
    </source>
</reference>
<gene>
    <name evidence="2" type="primary">LOC112463078</name>
</gene>
<evidence type="ECO:0000313" key="2">
    <source>
        <dbReference type="RefSeq" id="XP_024885022.1"/>
    </source>
</evidence>
<name>A0A6J1QRC7_9HYME</name>
<dbReference type="GeneID" id="112463078"/>
<protein>
    <submittedName>
        <fullName evidence="2">Uncharacterized protein LOC112463078</fullName>
    </submittedName>
</protein>
<dbReference type="Proteomes" id="UP000504618">
    <property type="component" value="Unplaced"/>
</dbReference>
<dbReference type="RefSeq" id="XP_024885022.1">
    <property type="nucleotide sequence ID" value="XM_025029254.1"/>
</dbReference>
<organism evidence="1 2">
    <name type="scientific">Temnothorax curvispinosus</name>
    <dbReference type="NCBI Taxonomy" id="300111"/>
    <lineage>
        <taxon>Eukaryota</taxon>
        <taxon>Metazoa</taxon>
        <taxon>Ecdysozoa</taxon>
        <taxon>Arthropoda</taxon>
        <taxon>Hexapoda</taxon>
        <taxon>Insecta</taxon>
        <taxon>Pterygota</taxon>
        <taxon>Neoptera</taxon>
        <taxon>Endopterygota</taxon>
        <taxon>Hymenoptera</taxon>
        <taxon>Apocrita</taxon>
        <taxon>Aculeata</taxon>
        <taxon>Formicoidea</taxon>
        <taxon>Formicidae</taxon>
        <taxon>Myrmicinae</taxon>
        <taxon>Temnothorax</taxon>
    </lineage>
</organism>
<feature type="non-terminal residue" evidence="2">
    <location>
        <position position="178"/>
    </location>
</feature>